<dbReference type="Gene3D" id="1.10.510.10">
    <property type="entry name" value="Transferase(Phosphotransferase) domain 1"/>
    <property type="match status" value="1"/>
</dbReference>
<evidence type="ECO:0000313" key="3">
    <source>
        <dbReference type="WBParaSite" id="ACRNAN_scaffold8995.g19910.t1"/>
    </source>
</evidence>
<protein>
    <submittedName>
        <fullName evidence="3">Serine-threonine/tyrosine-protein kinase catalytic domain-containing protein</fullName>
    </submittedName>
</protein>
<dbReference type="InterPro" id="IPR011009">
    <property type="entry name" value="Kinase-like_dom_sf"/>
</dbReference>
<dbReference type="InterPro" id="IPR050122">
    <property type="entry name" value="RTK"/>
</dbReference>
<dbReference type="PANTHER" id="PTHR24416:SF617">
    <property type="entry name" value="RET ONCOGENE, ISOFORM A"/>
    <property type="match status" value="1"/>
</dbReference>
<dbReference type="GO" id="GO:0005886">
    <property type="term" value="C:plasma membrane"/>
    <property type="evidence" value="ECO:0007669"/>
    <property type="project" value="TreeGrafter"/>
</dbReference>
<reference evidence="3" key="1">
    <citation type="submission" date="2022-11" db="UniProtKB">
        <authorList>
            <consortium name="WormBaseParasite"/>
        </authorList>
    </citation>
    <scope>IDENTIFICATION</scope>
</reference>
<evidence type="ECO:0000313" key="2">
    <source>
        <dbReference type="Proteomes" id="UP000887540"/>
    </source>
</evidence>
<dbReference type="AlphaFoldDB" id="A0A914EK41"/>
<dbReference type="SUPFAM" id="SSF56112">
    <property type="entry name" value="Protein kinase-like (PK-like)"/>
    <property type="match status" value="1"/>
</dbReference>
<dbReference type="GO" id="GO:0004714">
    <property type="term" value="F:transmembrane receptor protein tyrosine kinase activity"/>
    <property type="evidence" value="ECO:0007669"/>
    <property type="project" value="TreeGrafter"/>
</dbReference>
<dbReference type="PANTHER" id="PTHR24416">
    <property type="entry name" value="TYROSINE-PROTEIN KINASE RECEPTOR"/>
    <property type="match status" value="1"/>
</dbReference>
<dbReference type="GO" id="GO:0043235">
    <property type="term" value="C:receptor complex"/>
    <property type="evidence" value="ECO:0007669"/>
    <property type="project" value="TreeGrafter"/>
</dbReference>
<name>A0A914EK41_9BILA</name>
<proteinExistence type="predicted"/>
<keyword evidence="2" id="KW-1185">Reference proteome</keyword>
<organism evidence="2 3">
    <name type="scientific">Acrobeloides nanus</name>
    <dbReference type="NCBI Taxonomy" id="290746"/>
    <lineage>
        <taxon>Eukaryota</taxon>
        <taxon>Metazoa</taxon>
        <taxon>Ecdysozoa</taxon>
        <taxon>Nematoda</taxon>
        <taxon>Chromadorea</taxon>
        <taxon>Rhabditida</taxon>
        <taxon>Tylenchina</taxon>
        <taxon>Cephalobomorpha</taxon>
        <taxon>Cephaloboidea</taxon>
        <taxon>Cephalobidae</taxon>
        <taxon>Acrobeloides</taxon>
    </lineage>
</organism>
<dbReference type="Proteomes" id="UP000887540">
    <property type="component" value="Unplaced"/>
</dbReference>
<accession>A0A914EK41</accession>
<evidence type="ECO:0000259" key="1">
    <source>
        <dbReference type="Pfam" id="PF07714"/>
    </source>
</evidence>
<dbReference type="Pfam" id="PF07714">
    <property type="entry name" value="PK_Tyr_Ser-Thr"/>
    <property type="match status" value="1"/>
</dbReference>
<dbReference type="InterPro" id="IPR001245">
    <property type="entry name" value="Ser-Thr/Tyr_kinase_cat_dom"/>
</dbReference>
<dbReference type="GO" id="GO:0007169">
    <property type="term" value="P:cell surface receptor protein tyrosine kinase signaling pathway"/>
    <property type="evidence" value="ECO:0007669"/>
    <property type="project" value="TreeGrafter"/>
</dbReference>
<dbReference type="WBParaSite" id="ACRNAN_scaffold8995.g19910.t1">
    <property type="protein sequence ID" value="ACRNAN_scaffold8995.g19910.t1"/>
    <property type="gene ID" value="ACRNAN_scaffold8995.g19910"/>
</dbReference>
<sequence>MFSLGKVPYPDFFDKDSVVSFLLRGQRLKCSETMGDEIYQIMLQCWAENPEERPNFEVLVDKFRTILDTATVSYGYVE</sequence>
<feature type="domain" description="Serine-threonine/tyrosine-protein kinase catalytic" evidence="1">
    <location>
        <begin position="1"/>
        <end position="62"/>
    </location>
</feature>